<dbReference type="EMBL" id="LAZR01019138">
    <property type="protein sequence ID" value="KKL93612.1"/>
    <property type="molecule type" value="Genomic_DNA"/>
</dbReference>
<proteinExistence type="predicted"/>
<dbReference type="AlphaFoldDB" id="A0A0F9J367"/>
<reference evidence="1" key="1">
    <citation type="journal article" date="2015" name="Nature">
        <title>Complex archaea that bridge the gap between prokaryotes and eukaryotes.</title>
        <authorList>
            <person name="Spang A."/>
            <person name="Saw J.H."/>
            <person name="Jorgensen S.L."/>
            <person name="Zaremba-Niedzwiedzka K."/>
            <person name="Martijn J."/>
            <person name="Lind A.E."/>
            <person name="van Eijk R."/>
            <person name="Schleper C."/>
            <person name="Guy L."/>
            <person name="Ettema T.J."/>
        </authorList>
    </citation>
    <scope>NUCLEOTIDE SEQUENCE</scope>
</reference>
<accession>A0A0F9J367</accession>
<organism evidence="1">
    <name type="scientific">marine sediment metagenome</name>
    <dbReference type="NCBI Taxonomy" id="412755"/>
    <lineage>
        <taxon>unclassified sequences</taxon>
        <taxon>metagenomes</taxon>
        <taxon>ecological metagenomes</taxon>
    </lineage>
</organism>
<name>A0A0F9J367_9ZZZZ</name>
<evidence type="ECO:0000313" key="1">
    <source>
        <dbReference type="EMBL" id="KKL93612.1"/>
    </source>
</evidence>
<comment type="caution">
    <text evidence="1">The sequence shown here is derived from an EMBL/GenBank/DDBJ whole genome shotgun (WGS) entry which is preliminary data.</text>
</comment>
<gene>
    <name evidence="1" type="ORF">LCGC14_1872960</name>
</gene>
<protein>
    <submittedName>
        <fullName evidence="1">Uncharacterized protein</fullName>
    </submittedName>
</protein>
<sequence>MWEMKRAEDEEEAAKFLEEGWEPFSMEPTIRTSYQDGSPANVIVHKAMWFKRIKEAK</sequence>